<accession>A0A1W0WEJ2</accession>
<dbReference type="PANTHER" id="PTHR43161">
    <property type="entry name" value="SORBITOL DEHYDROGENASE"/>
    <property type="match status" value="1"/>
</dbReference>
<dbReference type="InterPro" id="IPR011032">
    <property type="entry name" value="GroES-like_sf"/>
</dbReference>
<sequence length="50" mass="5378">MAAATDKNLSAILFAVKDLRMGERPIPQPGPNQVQLKIEAVGICGTDVHY</sequence>
<comment type="cofactor">
    <cofactor evidence="1">
        <name>Zn(2+)</name>
        <dbReference type="ChEBI" id="CHEBI:29105"/>
    </cofactor>
</comment>
<comment type="caution">
    <text evidence="6">The sequence shown here is derived from an EMBL/GenBank/DDBJ whole genome shotgun (WGS) entry which is preliminary data.</text>
</comment>
<evidence type="ECO:0000256" key="1">
    <source>
        <dbReference type="ARBA" id="ARBA00001947"/>
    </source>
</evidence>
<name>A0A1W0WEJ2_HYPEX</name>
<protein>
    <submittedName>
        <fullName evidence="6">Sorbitol dehydrogenase</fullName>
        <ecNumber evidence="6">1.1.1.14</ecNumber>
    </submittedName>
</protein>
<evidence type="ECO:0000256" key="5">
    <source>
        <dbReference type="ARBA" id="ARBA00023002"/>
    </source>
</evidence>
<reference evidence="7" key="1">
    <citation type="submission" date="2017-01" db="EMBL/GenBank/DDBJ databases">
        <title>Comparative genomics of anhydrobiosis in the tardigrade Hypsibius dujardini.</title>
        <authorList>
            <person name="Yoshida Y."/>
            <person name="Koutsovoulos G."/>
            <person name="Laetsch D."/>
            <person name="Stevens L."/>
            <person name="Kumar S."/>
            <person name="Horikawa D."/>
            <person name="Ishino K."/>
            <person name="Komine S."/>
            <person name="Tomita M."/>
            <person name="Blaxter M."/>
            <person name="Arakawa K."/>
        </authorList>
    </citation>
    <scope>NUCLEOTIDE SEQUENCE [LARGE SCALE GENOMIC DNA]</scope>
    <source>
        <strain evidence="7">Z151</strain>
    </source>
</reference>
<proteinExistence type="inferred from homology"/>
<keyword evidence="7" id="KW-1185">Reference proteome</keyword>
<dbReference type="GO" id="GO:0046872">
    <property type="term" value="F:metal ion binding"/>
    <property type="evidence" value="ECO:0007669"/>
    <property type="project" value="UniProtKB-KW"/>
</dbReference>
<dbReference type="EC" id="1.1.1.14" evidence="6"/>
<gene>
    <name evidence="6" type="ORF">BV898_12169</name>
</gene>
<keyword evidence="5 6" id="KW-0560">Oxidoreductase</keyword>
<dbReference type="Gene3D" id="3.90.180.10">
    <property type="entry name" value="Medium-chain alcohol dehydrogenases, catalytic domain"/>
    <property type="match status" value="1"/>
</dbReference>
<dbReference type="AlphaFoldDB" id="A0A1W0WEJ2"/>
<dbReference type="PANTHER" id="PTHR43161:SF9">
    <property type="entry name" value="SORBITOL DEHYDROGENASE"/>
    <property type="match status" value="1"/>
</dbReference>
<feature type="non-terminal residue" evidence="6">
    <location>
        <position position="50"/>
    </location>
</feature>
<keyword evidence="3" id="KW-0479">Metal-binding</keyword>
<evidence type="ECO:0000256" key="4">
    <source>
        <dbReference type="ARBA" id="ARBA00022833"/>
    </source>
</evidence>
<dbReference type="GO" id="GO:0006062">
    <property type="term" value="P:sorbitol catabolic process"/>
    <property type="evidence" value="ECO:0007669"/>
    <property type="project" value="TreeGrafter"/>
</dbReference>
<dbReference type="Proteomes" id="UP000192578">
    <property type="component" value="Unassembled WGS sequence"/>
</dbReference>
<evidence type="ECO:0000313" key="7">
    <source>
        <dbReference type="Proteomes" id="UP000192578"/>
    </source>
</evidence>
<evidence type="ECO:0000256" key="3">
    <source>
        <dbReference type="ARBA" id="ARBA00022723"/>
    </source>
</evidence>
<dbReference type="SUPFAM" id="SSF50129">
    <property type="entry name" value="GroES-like"/>
    <property type="match status" value="1"/>
</dbReference>
<organism evidence="6 7">
    <name type="scientific">Hypsibius exemplaris</name>
    <name type="common">Freshwater tardigrade</name>
    <dbReference type="NCBI Taxonomy" id="2072580"/>
    <lineage>
        <taxon>Eukaryota</taxon>
        <taxon>Metazoa</taxon>
        <taxon>Ecdysozoa</taxon>
        <taxon>Tardigrada</taxon>
        <taxon>Eutardigrada</taxon>
        <taxon>Parachela</taxon>
        <taxon>Hypsibioidea</taxon>
        <taxon>Hypsibiidae</taxon>
        <taxon>Hypsibius</taxon>
    </lineage>
</organism>
<evidence type="ECO:0000313" key="6">
    <source>
        <dbReference type="EMBL" id="OQV13626.1"/>
    </source>
</evidence>
<dbReference type="OrthoDB" id="1879366at2759"/>
<dbReference type="EMBL" id="MTYJ01000120">
    <property type="protein sequence ID" value="OQV13626.1"/>
    <property type="molecule type" value="Genomic_DNA"/>
</dbReference>
<keyword evidence="4" id="KW-0862">Zinc</keyword>
<evidence type="ECO:0000256" key="2">
    <source>
        <dbReference type="ARBA" id="ARBA00008072"/>
    </source>
</evidence>
<dbReference type="GO" id="GO:0003939">
    <property type="term" value="F:L-iditol 2-dehydrogenase (NAD+) activity"/>
    <property type="evidence" value="ECO:0007669"/>
    <property type="project" value="UniProtKB-EC"/>
</dbReference>
<comment type="similarity">
    <text evidence="2">Belongs to the zinc-containing alcohol dehydrogenase family.</text>
</comment>